<dbReference type="Proteomes" id="UP000011116">
    <property type="component" value="Chromosome 1H"/>
</dbReference>
<evidence type="ECO:0000256" key="1">
    <source>
        <dbReference type="SAM" id="MobiDB-lite"/>
    </source>
</evidence>
<feature type="region of interest" description="Disordered" evidence="1">
    <location>
        <begin position="129"/>
        <end position="148"/>
    </location>
</feature>
<dbReference type="Gramene" id="HORVU.MOREX.r3.1HG0040700.1">
    <property type="protein sequence ID" value="HORVU.MOREX.r3.1HG0040700.1"/>
    <property type="gene ID" value="HORVU.MOREX.r3.1HG0040700"/>
</dbReference>
<dbReference type="HOGENOM" id="CLU_076222_2_0_1"/>
<reference evidence="4" key="4">
    <citation type="submission" date="2022-01" db="UniProtKB">
        <authorList>
            <consortium name="EnsemblPlants"/>
        </authorList>
    </citation>
    <scope>IDENTIFICATION</scope>
    <source>
        <strain evidence="4">subsp. vulgare</strain>
    </source>
</reference>
<dbReference type="GeneID" id="123409286"/>
<dbReference type="PANTHER" id="PTHR47867:SF1">
    <property type="entry name" value="ADENINE NUCLEOTIDE ALPHA HYDROLASES-LIKE SUPERFAMILY PROTEIN"/>
    <property type="match status" value="1"/>
</dbReference>
<evidence type="ECO:0000313" key="3">
    <source>
        <dbReference type="EMBL" id="BAK05343.1"/>
    </source>
</evidence>
<gene>
    <name evidence="4" type="primary">LOC123409286</name>
</gene>
<proteinExistence type="evidence at transcript level"/>
<dbReference type="eggNOG" id="ENOG502RY22">
    <property type="taxonomic scope" value="Eukaryota"/>
</dbReference>
<dbReference type="STRING" id="112509.F2EDC1"/>
<dbReference type="Gramene" id="HORVU.MOREX.r2.1HG0031590.1">
    <property type="protein sequence ID" value="HORVU.MOREX.r2.1HG0031590.1"/>
    <property type="gene ID" value="HORVU.MOREX.r2.1HG0031590"/>
</dbReference>
<feature type="domain" description="UspA" evidence="2">
    <location>
        <begin position="44"/>
        <end position="204"/>
    </location>
</feature>
<feature type="region of interest" description="Disordered" evidence="1">
    <location>
        <begin position="78"/>
        <end position="104"/>
    </location>
</feature>
<dbReference type="Gene3D" id="3.40.50.620">
    <property type="entry name" value="HUPs"/>
    <property type="match status" value="1"/>
</dbReference>
<reference evidence="4" key="3">
    <citation type="submission" date="2020-10" db="EMBL/GenBank/DDBJ databases">
        <authorList>
            <person name="Scholz U."/>
            <person name="Mascher M."/>
            <person name="Fiebig A."/>
        </authorList>
    </citation>
    <scope>NUCLEOTIDE SEQUENCE [LARGE SCALE GENOMIC DNA]</scope>
    <source>
        <strain evidence="4">cv. Morex</strain>
    </source>
</reference>
<dbReference type="PaxDb" id="4513-MLOC_68981.1"/>
<dbReference type="SUPFAM" id="SSF52402">
    <property type="entry name" value="Adenine nucleotide alpha hydrolases-like"/>
    <property type="match status" value="1"/>
</dbReference>
<accession>F2EDC1</accession>
<dbReference type="RefSeq" id="XP_044958166.1">
    <property type="nucleotide sequence ID" value="XM_045102231.1"/>
</dbReference>
<keyword evidence="5" id="KW-1185">Reference proteome</keyword>
<name>F2EDC1_HORVV</name>
<evidence type="ECO:0000313" key="5">
    <source>
        <dbReference type="Proteomes" id="UP000011116"/>
    </source>
</evidence>
<reference evidence="3" key="1">
    <citation type="journal article" date="2011" name="Plant Physiol.">
        <title>Comprehensive sequence analysis of 24,783 barley full-length cDNAs derived from 12 clone libraries.</title>
        <authorList>
            <person name="Matsumoto T."/>
            <person name="Tanaka T."/>
            <person name="Sakai H."/>
            <person name="Amano N."/>
            <person name="Kanamori H."/>
            <person name="Kurita K."/>
            <person name="Kikuta A."/>
            <person name="Kamiya K."/>
            <person name="Yamamoto M."/>
            <person name="Ikawa H."/>
            <person name="Fujii N."/>
            <person name="Hori K."/>
            <person name="Itoh T."/>
            <person name="Sato K."/>
        </authorList>
    </citation>
    <scope>NUCLEOTIDE SEQUENCE</scope>
    <source>
        <tissue evidence="3">Flower</tissue>
    </source>
</reference>
<dbReference type="EMBL" id="AK374146">
    <property type="protein sequence ID" value="BAK05343.1"/>
    <property type="molecule type" value="mRNA"/>
</dbReference>
<dbReference type="Pfam" id="PF00582">
    <property type="entry name" value="Usp"/>
    <property type="match status" value="1"/>
</dbReference>
<dbReference type="InterPro" id="IPR006016">
    <property type="entry name" value="UspA"/>
</dbReference>
<organism evidence="3">
    <name type="scientific">Hordeum vulgare subsp. vulgare</name>
    <name type="common">Domesticated barley</name>
    <dbReference type="NCBI Taxonomy" id="112509"/>
    <lineage>
        <taxon>Eukaryota</taxon>
        <taxon>Viridiplantae</taxon>
        <taxon>Streptophyta</taxon>
        <taxon>Embryophyta</taxon>
        <taxon>Tracheophyta</taxon>
        <taxon>Spermatophyta</taxon>
        <taxon>Magnoliopsida</taxon>
        <taxon>Liliopsida</taxon>
        <taxon>Poales</taxon>
        <taxon>Poaceae</taxon>
        <taxon>BOP clade</taxon>
        <taxon>Pooideae</taxon>
        <taxon>Triticodae</taxon>
        <taxon>Triticeae</taxon>
        <taxon>Hordeinae</taxon>
        <taxon>Hordeum</taxon>
    </lineage>
</organism>
<dbReference type="PANTHER" id="PTHR47867">
    <property type="entry name" value="ADENINE NUCLEOTIDE ALPHA HYDROLASES-LIKE SUPERFAMILY PROTEIN"/>
    <property type="match status" value="1"/>
</dbReference>
<evidence type="ECO:0000259" key="2">
    <source>
        <dbReference type="Pfam" id="PF00582"/>
    </source>
</evidence>
<dbReference type="OrthoDB" id="786029at2759"/>
<dbReference type="KEGG" id="hvg:123409286"/>
<protein>
    <submittedName>
        <fullName evidence="3">Predicted protein</fullName>
    </submittedName>
</protein>
<dbReference type="SMR" id="F2EDC1"/>
<dbReference type="InterPro" id="IPR014729">
    <property type="entry name" value="Rossmann-like_a/b/a_fold"/>
</dbReference>
<reference evidence="5" key="2">
    <citation type="journal article" date="2012" name="Nature">
        <title>A physical, genetic and functional sequence assembly of the barley genome.</title>
        <authorList>
            <consortium name="The International Barley Genome Sequencing Consortium"/>
            <person name="Mayer K.F."/>
            <person name="Waugh R."/>
            <person name="Brown J.W."/>
            <person name="Schulman A."/>
            <person name="Langridge P."/>
            <person name="Platzer M."/>
            <person name="Fincher G.B."/>
            <person name="Muehlbauer G.J."/>
            <person name="Sato K."/>
            <person name="Close T.J."/>
            <person name="Wise R.P."/>
            <person name="Stein N."/>
        </authorList>
    </citation>
    <scope>NUCLEOTIDE SEQUENCE [LARGE SCALE GENOMIC DNA]</scope>
    <source>
        <strain evidence="5">cv. Morex</strain>
    </source>
</reference>
<dbReference type="EnsemblPlants" id="HORVU.MOREX.r3.1HG0040700.1">
    <property type="protein sequence ID" value="HORVU.MOREX.r3.1HG0040700.1"/>
    <property type="gene ID" value="HORVU.MOREX.r3.1HG0040700"/>
</dbReference>
<dbReference type="AlphaFoldDB" id="F2EDC1"/>
<sequence>MHAATSAGSMATIELGRGGAGAGASGSGIGRGGPAGTTSKKRLVMIIADPGRESTAAMEWALSHAVVEGDDILLLHVNMPPNGAPGGAAPPRTGSGGSSSGSQRAVFLGGGGSADGEFMETMRAACKARHPRARVHAERVEPATEGREAKAQTILAESQRRGVELLVIGHRRFSSFLLGLRSASGTSRPGHDSTAEFLIEHSKCLCVSVQKKGQNAGYLLNTKTHKNFWLLA</sequence>
<evidence type="ECO:0000313" key="4">
    <source>
        <dbReference type="EnsemblPlants" id="HORVU.MOREX.r3.1HG0040700.1"/>
    </source>
</evidence>
<dbReference type="OMA" id="MKHACEA"/>
<feature type="compositionally biased region" description="Basic and acidic residues" evidence="1">
    <location>
        <begin position="135"/>
        <end position="148"/>
    </location>
</feature>